<dbReference type="GO" id="GO:0016192">
    <property type="term" value="P:vesicle-mediated transport"/>
    <property type="evidence" value="ECO:0007669"/>
    <property type="project" value="InterPro"/>
</dbReference>
<dbReference type="SUPFAM" id="SSF48371">
    <property type="entry name" value="ARM repeat"/>
    <property type="match status" value="1"/>
</dbReference>
<dbReference type="InParanoid" id="A0A286UQN4"/>
<keyword evidence="2" id="KW-0813">Transport</keyword>
<evidence type="ECO:0000313" key="8">
    <source>
        <dbReference type="Proteomes" id="UP000217199"/>
    </source>
</evidence>
<evidence type="ECO:0000256" key="1">
    <source>
        <dbReference type="ARBA" id="ARBA00004308"/>
    </source>
</evidence>
<dbReference type="GO" id="GO:0012505">
    <property type="term" value="C:endomembrane system"/>
    <property type="evidence" value="ECO:0007669"/>
    <property type="project" value="UniProtKB-SubCell"/>
</dbReference>
<feature type="compositionally biased region" description="Basic and acidic residues" evidence="5">
    <location>
        <begin position="505"/>
        <end position="522"/>
    </location>
</feature>
<gene>
    <name evidence="7" type="ORF">PNOK_0179100</name>
</gene>
<dbReference type="InterPro" id="IPR050840">
    <property type="entry name" value="Adaptor_Complx_Large_Subunit"/>
</dbReference>
<dbReference type="InterPro" id="IPR011989">
    <property type="entry name" value="ARM-like"/>
</dbReference>
<dbReference type="Pfam" id="PF01602">
    <property type="entry name" value="Adaptin_N"/>
    <property type="match status" value="1"/>
</dbReference>
<keyword evidence="3" id="KW-0653">Protein transport</keyword>
<dbReference type="STRING" id="2282107.A0A286UQN4"/>
<feature type="region of interest" description="Disordered" evidence="5">
    <location>
        <begin position="770"/>
        <end position="809"/>
    </location>
</feature>
<dbReference type="PANTHER" id="PTHR22780">
    <property type="entry name" value="ADAPTIN, ALPHA/GAMMA/EPSILON"/>
    <property type="match status" value="1"/>
</dbReference>
<dbReference type="InterPro" id="IPR016024">
    <property type="entry name" value="ARM-type_fold"/>
</dbReference>
<feature type="compositionally biased region" description="Acidic residues" evidence="5">
    <location>
        <begin position="771"/>
        <end position="796"/>
    </location>
</feature>
<feature type="region of interest" description="Disordered" evidence="5">
    <location>
        <begin position="582"/>
        <end position="612"/>
    </location>
</feature>
<feature type="domain" description="Clathrin/coatomer adaptor adaptin-like N-terminal" evidence="6">
    <location>
        <begin position="61"/>
        <end position="304"/>
    </location>
</feature>
<name>A0A286UQN4_9AGAM</name>
<dbReference type="GO" id="GO:0006886">
    <property type="term" value="P:intracellular protein transport"/>
    <property type="evidence" value="ECO:0007669"/>
    <property type="project" value="InterPro"/>
</dbReference>
<evidence type="ECO:0000256" key="2">
    <source>
        <dbReference type="ARBA" id="ARBA00022448"/>
    </source>
</evidence>
<dbReference type="AlphaFoldDB" id="A0A286UQN4"/>
<organism evidence="7 8">
    <name type="scientific">Pyrrhoderma noxium</name>
    <dbReference type="NCBI Taxonomy" id="2282107"/>
    <lineage>
        <taxon>Eukaryota</taxon>
        <taxon>Fungi</taxon>
        <taxon>Dikarya</taxon>
        <taxon>Basidiomycota</taxon>
        <taxon>Agaricomycotina</taxon>
        <taxon>Agaricomycetes</taxon>
        <taxon>Hymenochaetales</taxon>
        <taxon>Hymenochaetaceae</taxon>
        <taxon>Pyrrhoderma</taxon>
    </lineage>
</organism>
<comment type="subcellular location">
    <subcellularLocation>
        <location evidence="1">Endomembrane system</location>
    </subcellularLocation>
</comment>
<dbReference type="OrthoDB" id="29308at2759"/>
<comment type="caution">
    <text evidence="7">The sequence shown here is derived from an EMBL/GenBank/DDBJ whole genome shotgun (WGS) entry which is preliminary data.</text>
</comment>
<reference evidence="7 8" key="1">
    <citation type="journal article" date="2017" name="Mol. Ecol.">
        <title>Comparative and population genomic landscape of Phellinus noxius: A hypervariable fungus causing root rot in trees.</title>
        <authorList>
            <person name="Chung C.L."/>
            <person name="Lee T.J."/>
            <person name="Akiba M."/>
            <person name="Lee H.H."/>
            <person name="Kuo T.H."/>
            <person name="Liu D."/>
            <person name="Ke H.M."/>
            <person name="Yokoi T."/>
            <person name="Roa M.B."/>
            <person name="Lu M.J."/>
            <person name="Chang Y.Y."/>
            <person name="Ann P.J."/>
            <person name="Tsai J.N."/>
            <person name="Chen C.Y."/>
            <person name="Tzean S.S."/>
            <person name="Ota Y."/>
            <person name="Hattori T."/>
            <person name="Sahashi N."/>
            <person name="Liou R.F."/>
            <person name="Kikuchi T."/>
            <person name="Tsai I.J."/>
        </authorList>
    </citation>
    <scope>NUCLEOTIDE SEQUENCE [LARGE SCALE GENOMIC DNA]</scope>
    <source>
        <strain evidence="7 8">FFPRI411160</strain>
    </source>
</reference>
<evidence type="ECO:0000256" key="5">
    <source>
        <dbReference type="SAM" id="MobiDB-lite"/>
    </source>
</evidence>
<keyword evidence="8" id="KW-1185">Reference proteome</keyword>
<dbReference type="Proteomes" id="UP000217199">
    <property type="component" value="Unassembled WGS sequence"/>
</dbReference>
<dbReference type="InterPro" id="IPR002553">
    <property type="entry name" value="Clathrin/coatomer_adapt-like_N"/>
</dbReference>
<evidence type="ECO:0000313" key="7">
    <source>
        <dbReference type="EMBL" id="PAV21834.1"/>
    </source>
</evidence>
<evidence type="ECO:0000259" key="6">
    <source>
        <dbReference type="Pfam" id="PF01602"/>
    </source>
</evidence>
<dbReference type="Gene3D" id="1.25.10.10">
    <property type="entry name" value="Leucine-rich Repeat Variant"/>
    <property type="match status" value="1"/>
</dbReference>
<sequence>MDVPYNKSGASSRAHYQVVRNVENATDNVEEILLKEVDRIKQRIVQKMVSTSDLRKDLIILLYCLNSSGGSISPPSLAFALPSAVHLAEAGTKVSERWIGHLFCSEVMPKGNELELMLVNTIRKDLYSSSLSRIALALESLITSPSVHIISSVYERCLELLAHPSVRLKVLSMHALYSLSHISPEIPRNGRFKNLIIKRLSDGEETVVRAALKIGKELAEKGKLAWDNMIPPSISLLLRLADKTTAKQYSSACVLTVLKFLIKLLSVKELEPRLDELSNVLPSVMIILRRAVKHEKQSIILESFCLLGAFPPSIVAKYIADKKSIPSETATPSEDASKSSENKLENTEINLRIPTRSSFVHPVALIRHFLSSRVVNDHYLFLSCLSQLDPILWAGMGQTTQEQSSFNPHESNANIPLIEPVLDQWEVERVLGSLESDDEGIRKLTLRILGTLEPALLEGCFERSLHILQTFSDVQPEKMNKRARQATLVRTLELVYALSLGDPRDKDIRTNKGKGKGKEKASSADSASEFTRRLRQVTEGLGSQERVEKTIVDFVLNTVREEDQTDLQRSCILELLSTVDPPEPVDLDTSDTNNRDKNKKSNTDTSPPDTNKKKYNATLLLALLALLCEFAFLFSGSQDEVVRFLYRLTSILKNCSASMQEPTILCLTRFAALLSPPQHSRPSQPPLTAQESSFKRKSLLNILKKVKKKQKGLISKRCIQLKTVLKEPASVNVLLKVQGQNRNRDQLQTQPISISVSLPEFALTLDQMILPDDDADEDGDSDTQPFDEEEEEEEGGDLFYTPSSDPRLI</sequence>
<feature type="compositionally biased region" description="Basic and acidic residues" evidence="5">
    <location>
        <begin position="593"/>
        <end position="602"/>
    </location>
</feature>
<protein>
    <submittedName>
        <fullName evidence="7">ARM repeat-containing</fullName>
    </submittedName>
</protein>
<evidence type="ECO:0000256" key="3">
    <source>
        <dbReference type="ARBA" id="ARBA00022927"/>
    </source>
</evidence>
<evidence type="ECO:0000256" key="4">
    <source>
        <dbReference type="ARBA" id="ARBA00023136"/>
    </source>
</evidence>
<keyword evidence="4" id="KW-0472">Membrane</keyword>
<proteinExistence type="predicted"/>
<feature type="region of interest" description="Disordered" evidence="5">
    <location>
        <begin position="505"/>
        <end position="530"/>
    </location>
</feature>
<accession>A0A286UQN4</accession>
<dbReference type="GO" id="GO:0030117">
    <property type="term" value="C:membrane coat"/>
    <property type="evidence" value="ECO:0007669"/>
    <property type="project" value="InterPro"/>
</dbReference>
<dbReference type="EMBL" id="NBII01000002">
    <property type="protein sequence ID" value="PAV21834.1"/>
    <property type="molecule type" value="Genomic_DNA"/>
</dbReference>